<gene>
    <name evidence="3" type="ORF">UFOPK2242_00188</name>
    <name evidence="4" type="ORF">UFOPK2925_00327</name>
    <name evidence="5" type="ORF">UFOPK2996_00387</name>
    <name evidence="6" type="ORF">UFOPK3317_00527</name>
    <name evidence="7" type="ORF">UFOPK3974_00265</name>
</gene>
<dbReference type="Gene3D" id="3.10.50.40">
    <property type="match status" value="1"/>
</dbReference>
<evidence type="ECO:0000313" key="4">
    <source>
        <dbReference type="EMBL" id="CAB4772022.1"/>
    </source>
</evidence>
<dbReference type="InterPro" id="IPR000297">
    <property type="entry name" value="PPIase_PpiC"/>
</dbReference>
<dbReference type="AlphaFoldDB" id="A0A6J7MDV8"/>
<feature type="compositionally biased region" description="Polar residues" evidence="1">
    <location>
        <begin position="327"/>
        <end position="344"/>
    </location>
</feature>
<dbReference type="InterPro" id="IPR046357">
    <property type="entry name" value="PPIase_dom_sf"/>
</dbReference>
<evidence type="ECO:0000259" key="2">
    <source>
        <dbReference type="PROSITE" id="PS50198"/>
    </source>
</evidence>
<dbReference type="PANTHER" id="PTHR47245:SF2">
    <property type="entry name" value="PEPTIDYL-PROLYL CIS-TRANS ISOMERASE HP_0175-RELATED"/>
    <property type="match status" value="1"/>
</dbReference>
<proteinExistence type="predicted"/>
<feature type="domain" description="PpiC" evidence="2">
    <location>
        <begin position="171"/>
        <end position="261"/>
    </location>
</feature>
<evidence type="ECO:0000313" key="6">
    <source>
        <dbReference type="EMBL" id="CAB4863363.1"/>
    </source>
</evidence>
<dbReference type="EMBL" id="CAFBOR010000021">
    <property type="protein sequence ID" value="CAB4979320.1"/>
    <property type="molecule type" value="Genomic_DNA"/>
</dbReference>
<evidence type="ECO:0000313" key="7">
    <source>
        <dbReference type="EMBL" id="CAB4979320.1"/>
    </source>
</evidence>
<dbReference type="PROSITE" id="PS51257">
    <property type="entry name" value="PROKAR_LIPOPROTEIN"/>
    <property type="match status" value="1"/>
</dbReference>
<dbReference type="Pfam" id="PF00639">
    <property type="entry name" value="Rotamase"/>
    <property type="match status" value="1"/>
</dbReference>
<dbReference type="EMBL" id="CAFBLK010000070">
    <property type="protein sequence ID" value="CAB4863363.1"/>
    <property type="molecule type" value="Genomic_DNA"/>
</dbReference>
<organism evidence="7">
    <name type="scientific">freshwater metagenome</name>
    <dbReference type="NCBI Taxonomy" id="449393"/>
    <lineage>
        <taxon>unclassified sequences</taxon>
        <taxon>metagenomes</taxon>
        <taxon>ecological metagenomes</taxon>
    </lineage>
</organism>
<dbReference type="EMBL" id="CAEZWM010000010">
    <property type="protein sequence ID" value="CAB4647107.1"/>
    <property type="molecule type" value="Genomic_DNA"/>
</dbReference>
<dbReference type="InterPro" id="IPR027304">
    <property type="entry name" value="Trigger_fact/SurA_dom_sf"/>
</dbReference>
<evidence type="ECO:0000313" key="3">
    <source>
        <dbReference type="EMBL" id="CAB4647107.1"/>
    </source>
</evidence>
<dbReference type="SUPFAM" id="SSF109998">
    <property type="entry name" value="Triger factor/SurA peptide-binding domain-like"/>
    <property type="match status" value="1"/>
</dbReference>
<reference evidence="7" key="1">
    <citation type="submission" date="2020-05" db="EMBL/GenBank/DDBJ databases">
        <authorList>
            <person name="Chiriac C."/>
            <person name="Salcher M."/>
            <person name="Ghai R."/>
            <person name="Kavagutti S V."/>
        </authorList>
    </citation>
    <scope>NUCLEOTIDE SEQUENCE</scope>
</reference>
<name>A0A6J7MDV8_9ZZZZ</name>
<dbReference type="EMBL" id="CAEZZU010000028">
    <property type="protein sequence ID" value="CAB4772022.1"/>
    <property type="molecule type" value="Genomic_DNA"/>
</dbReference>
<dbReference type="PANTHER" id="PTHR47245">
    <property type="entry name" value="PEPTIDYLPROLYL ISOMERASE"/>
    <property type="match status" value="1"/>
</dbReference>
<dbReference type="EMBL" id="CAFAAH010000031">
    <property type="protein sequence ID" value="CAB4790378.1"/>
    <property type="molecule type" value="Genomic_DNA"/>
</dbReference>
<evidence type="ECO:0000256" key="1">
    <source>
        <dbReference type="SAM" id="MobiDB-lite"/>
    </source>
</evidence>
<protein>
    <submittedName>
        <fullName evidence="7">Unannotated protein</fullName>
    </submittedName>
</protein>
<feature type="region of interest" description="Disordered" evidence="1">
    <location>
        <begin position="316"/>
        <end position="344"/>
    </location>
</feature>
<dbReference type="PROSITE" id="PS50198">
    <property type="entry name" value="PPIC_PPIASE_2"/>
    <property type="match status" value="1"/>
</dbReference>
<evidence type="ECO:0000313" key="5">
    <source>
        <dbReference type="EMBL" id="CAB4790378.1"/>
    </source>
</evidence>
<sequence>MTKRSLRLISLLLISLFAVTASACGALDGYAAKVNGEVYSQAAFKSDLKAQRENKVFYDTVTKAAGTTTSAGTVSKQISNDWLTNVVYQLVLSQAAKDKKIKLTDKDLSIVEAEFAQSTAGWSAFPKSFRSKIVKATALTRGLQADIVGERSPSDATVEAFYTRNADRICPSQKVVLHILVATEPEAVAIGNSLNGGGDFAAIAKAQSTDTGSAAAGGSLGCLAAGSFVTEFQNAADALAPGATSAPVQSQYGWHVIRVLPASYALLTDQVQQAYSQIAQSTFNTWFQKKLAKAVVKIDSSNGVWANGKNGYAVTSKPAPKVRELPSRTSGSQGITGVTGNSTP</sequence>
<dbReference type="GO" id="GO:0003755">
    <property type="term" value="F:peptidyl-prolyl cis-trans isomerase activity"/>
    <property type="evidence" value="ECO:0007669"/>
    <property type="project" value="InterPro"/>
</dbReference>
<dbReference type="SUPFAM" id="SSF54534">
    <property type="entry name" value="FKBP-like"/>
    <property type="match status" value="1"/>
</dbReference>
<dbReference type="InterPro" id="IPR050245">
    <property type="entry name" value="PrsA_foldase"/>
</dbReference>
<accession>A0A6J7MDV8</accession>